<dbReference type="InterPro" id="IPR039687">
    <property type="entry name" value="NPHP1"/>
</dbReference>
<accession>A0A0L0DQC2</accession>
<keyword evidence="3" id="KW-1185">Reference proteome</keyword>
<feature type="compositionally biased region" description="Low complexity" evidence="1">
    <location>
        <begin position="201"/>
        <end position="214"/>
    </location>
</feature>
<evidence type="ECO:0000313" key="3">
    <source>
        <dbReference type="Proteomes" id="UP000054408"/>
    </source>
</evidence>
<protein>
    <submittedName>
        <fullName evidence="2">NPHP1 protein</fullName>
    </submittedName>
</protein>
<dbReference type="GeneID" id="25561063"/>
<dbReference type="GO" id="GO:0005737">
    <property type="term" value="C:cytoplasm"/>
    <property type="evidence" value="ECO:0007669"/>
    <property type="project" value="TreeGrafter"/>
</dbReference>
<feature type="compositionally biased region" description="Basic residues" evidence="1">
    <location>
        <begin position="156"/>
        <end position="167"/>
    </location>
</feature>
<dbReference type="PANTHER" id="PTHR15176:SF1">
    <property type="entry name" value="NEPHROCYSTIN-1"/>
    <property type="match status" value="1"/>
</dbReference>
<dbReference type="Proteomes" id="UP000054408">
    <property type="component" value="Unassembled WGS sequence"/>
</dbReference>
<dbReference type="EMBL" id="GL349437">
    <property type="protein sequence ID" value="KNC53598.1"/>
    <property type="molecule type" value="Genomic_DNA"/>
</dbReference>
<name>A0A0L0DQC2_THETB</name>
<gene>
    <name evidence="2" type="ORF">AMSG_01308</name>
</gene>
<evidence type="ECO:0000313" key="2">
    <source>
        <dbReference type="EMBL" id="KNC53598.1"/>
    </source>
</evidence>
<dbReference type="eggNOG" id="ENOG502QU7K">
    <property type="taxonomic scope" value="Eukaryota"/>
</dbReference>
<dbReference type="AlphaFoldDB" id="A0A0L0DQC2"/>
<dbReference type="GO" id="GO:0005929">
    <property type="term" value="C:cilium"/>
    <property type="evidence" value="ECO:0007669"/>
    <property type="project" value="TreeGrafter"/>
</dbReference>
<feature type="compositionally biased region" description="Acidic residues" evidence="1">
    <location>
        <begin position="51"/>
        <end position="94"/>
    </location>
</feature>
<reference evidence="2 3" key="1">
    <citation type="submission" date="2010-05" db="EMBL/GenBank/DDBJ databases">
        <title>The Genome Sequence of Thecamonas trahens ATCC 50062.</title>
        <authorList>
            <consortium name="The Broad Institute Genome Sequencing Platform"/>
            <person name="Russ C."/>
            <person name="Cuomo C."/>
            <person name="Shea T."/>
            <person name="Young S.K."/>
            <person name="Zeng Q."/>
            <person name="Koehrsen M."/>
            <person name="Haas B."/>
            <person name="Borodovsky M."/>
            <person name="Guigo R."/>
            <person name="Alvarado L."/>
            <person name="Berlin A."/>
            <person name="Bochicchio J."/>
            <person name="Borenstein D."/>
            <person name="Chapman S."/>
            <person name="Chen Z."/>
            <person name="Freedman E."/>
            <person name="Gellesch M."/>
            <person name="Goldberg J."/>
            <person name="Griggs A."/>
            <person name="Gujja S."/>
            <person name="Heilman E."/>
            <person name="Heiman D."/>
            <person name="Hepburn T."/>
            <person name="Howarth C."/>
            <person name="Jen D."/>
            <person name="Larson L."/>
            <person name="Mehta T."/>
            <person name="Park D."/>
            <person name="Pearson M."/>
            <person name="Roberts A."/>
            <person name="Saif S."/>
            <person name="Shenoy N."/>
            <person name="Sisk P."/>
            <person name="Stolte C."/>
            <person name="Sykes S."/>
            <person name="Thomson T."/>
            <person name="Walk T."/>
            <person name="White J."/>
            <person name="Yandava C."/>
            <person name="Burger G."/>
            <person name="Gray M.W."/>
            <person name="Holland P.W.H."/>
            <person name="King N."/>
            <person name="Lang F.B.F."/>
            <person name="Roger A.J."/>
            <person name="Ruiz-Trillo I."/>
            <person name="Lander E."/>
            <person name="Nusbaum C."/>
        </authorList>
    </citation>
    <scope>NUCLEOTIDE SEQUENCE [LARGE SCALE GENOMIC DNA]</scope>
    <source>
        <strain evidence="2 3">ATCC 50062</strain>
    </source>
</reference>
<dbReference type="OrthoDB" id="5340910at2759"/>
<organism evidence="2 3">
    <name type="scientific">Thecamonas trahens ATCC 50062</name>
    <dbReference type="NCBI Taxonomy" id="461836"/>
    <lineage>
        <taxon>Eukaryota</taxon>
        <taxon>Apusozoa</taxon>
        <taxon>Apusomonadida</taxon>
        <taxon>Apusomonadidae</taxon>
        <taxon>Thecamonas</taxon>
    </lineage>
</organism>
<dbReference type="STRING" id="461836.A0A0L0DQC2"/>
<feature type="region of interest" description="Disordered" evidence="1">
    <location>
        <begin position="26"/>
        <end position="222"/>
    </location>
</feature>
<feature type="compositionally biased region" description="Basic and acidic residues" evidence="1">
    <location>
        <begin position="123"/>
        <end position="136"/>
    </location>
</feature>
<dbReference type="RefSeq" id="XP_013761915.1">
    <property type="nucleotide sequence ID" value="XM_013906461.1"/>
</dbReference>
<evidence type="ECO:0000256" key="1">
    <source>
        <dbReference type="SAM" id="MobiDB-lite"/>
    </source>
</evidence>
<feature type="compositionally biased region" description="Basic residues" evidence="1">
    <location>
        <begin position="100"/>
        <end position="122"/>
    </location>
</feature>
<proteinExistence type="predicted"/>
<dbReference type="PANTHER" id="PTHR15176">
    <property type="entry name" value="NEPHROCYSTIN"/>
    <property type="match status" value="1"/>
</dbReference>
<sequence length="680" mass="74682">MAEGHEDYEGVDLNKVEADDLEELMLDDDEVGVVDGMGYADEAQSRKDKEVEDEQFATDDVCGPEDLSDSEGESDEDRGEDDDGGEEENCDGDAGEFGSRKKYRVKRRRHGRRRRSRKSRKSQKSDDGGAVVKEEREVELEEENVIPTAEGNGESRRRKRRRRSSRKPKGDAGSGAEVAQQVTGAAAAPPIESDDDEWQEEAAAAGAVAPSEPSTAVSHVTGQHWEQLRKTFRQGAQMASVLEGWYPGVRGSTLAHIYELGHHRPSAHLIPALASHGLGYADLAVERNTGELRPVYSRSTFAVRLTTALGVPTPGNYAEILERKARICLFDGESILSNIHVVVATKDSQFSAEVGTTTRIREQWKFPRHGGFVPSSEEHDNVLVVRFPAPPSVEAASRMCLLVELAMVFVRRGEVDAAHPQGRIIESGEVSAGWTTLPLFPDRDGKLVDLSSYTLPLHGGSPQAPTTLISQQEIEAQRIPMWKVFSKRAGPKLKLKLGSLSRSHMHASGFLPSTFLASFSTLPLLVLFRQLLAARLLGPSGGAGEAGDSGEASRATAVSYDPVLTLFPMMLDEPDMIEWLEIMWAAKTRHMTKSERRSVGAAGPVFSTMISELWPLFYVHFLAPLGNPEPHVRRERLAFVEDFVQEPVARTALDPGAYNVYQPFHIEEVAFDPLANLGSA</sequence>